<reference evidence="5" key="1">
    <citation type="submission" date="2020-12" db="EMBL/GenBank/DDBJ databases">
        <title>Metabolic potential, ecology and presence of endohyphal bacteria is reflected in genomic diversity of Mucoromycotina.</title>
        <authorList>
            <person name="Muszewska A."/>
            <person name="Okrasinska A."/>
            <person name="Steczkiewicz K."/>
            <person name="Drgas O."/>
            <person name="Orlowska M."/>
            <person name="Perlinska-Lenart U."/>
            <person name="Aleksandrzak-Piekarczyk T."/>
            <person name="Szatraj K."/>
            <person name="Zielenkiewicz U."/>
            <person name="Pilsyk S."/>
            <person name="Malc E."/>
            <person name="Mieczkowski P."/>
            <person name="Kruszewska J.S."/>
            <person name="Biernat P."/>
            <person name="Pawlowska J."/>
        </authorList>
    </citation>
    <scope>NUCLEOTIDE SEQUENCE</scope>
    <source>
        <strain evidence="5">WA0000067209</strain>
    </source>
</reference>
<accession>A0A8H7PVE4</accession>
<sequence length="607" mass="68812">MTSGIPTRVKVYYTWKGSETTCLCTFPWQIESTEASLIQIPLRRCVLSVCSSCPDMLLRPESDSAIYTANFEEFDRKVTNVTDESIVWEGHGLMSWILNDANQTEACVLGRLSKPSSEHNAYIVEVLLQLHPVCYIYPHSPITHRITKTDFYHSLTRARSNQNEQAITLPRPQQQPWASSSGAYDGSYRPDHTSEPPSNTQMPTPQQTSHFSPRPMPIARLPNSSSAPAISSSQETEFDSFISRRRLGGNRFGTPIRKASEEVHGEGSMTRLPPIRPIPMREEMSASPGRPYYHDERSMEHDYHNGDPAKRRRLSPPPSNAVHASKSGAFKPINPARQLSPAMHSPSLELSRSQSASPETNTPHLLPANGRQMPRFRRKKRDTKPPNNDIRSVVDIAKDGSGQYILPVEVDSWTVYDLGKVVWDRPAFHNQRYIYPVGYRVKKWYRSMVDPLNDTQYTCEILDGGKEPIFRLQADDNMDEVFTGPTCTTVWTIAVRRSGSSQAIHCYTGTENVYLPIHLDFRAFAVRNMEYGHNPVGPDFFGLRKNTIAKMIQDLPNAEKCKNYIWQNFEVGKTNKTVRSFLPEHESAPHSGSERSTTVKNESEERQ</sequence>
<gene>
    <name evidence="5" type="ORF">INT43_004003</name>
</gene>
<dbReference type="OrthoDB" id="285793at2759"/>
<dbReference type="GO" id="GO:0005634">
    <property type="term" value="C:nucleus"/>
    <property type="evidence" value="ECO:0007669"/>
    <property type="project" value="UniProtKB-SubCell"/>
</dbReference>
<evidence type="ECO:0000256" key="3">
    <source>
        <dbReference type="SAM" id="MobiDB-lite"/>
    </source>
</evidence>
<dbReference type="GO" id="GO:0051726">
    <property type="term" value="P:regulation of cell cycle"/>
    <property type="evidence" value="ECO:0007669"/>
    <property type="project" value="TreeGrafter"/>
</dbReference>
<comment type="subcellular location">
    <subcellularLocation>
        <location evidence="1">Nucleus</location>
    </subcellularLocation>
</comment>
<evidence type="ECO:0000313" key="5">
    <source>
        <dbReference type="EMBL" id="KAG2180214.1"/>
    </source>
</evidence>
<dbReference type="AlphaFoldDB" id="A0A8H7PVE4"/>
<feature type="compositionally biased region" description="Polar residues" evidence="3">
    <location>
        <begin position="166"/>
        <end position="182"/>
    </location>
</feature>
<name>A0A8H7PVE4_MORIS</name>
<evidence type="ECO:0000313" key="6">
    <source>
        <dbReference type="Proteomes" id="UP000654370"/>
    </source>
</evidence>
<dbReference type="Gene3D" id="3.30.160.360">
    <property type="match status" value="1"/>
</dbReference>
<dbReference type="SMART" id="SM00541">
    <property type="entry name" value="FYRN"/>
    <property type="match status" value="1"/>
</dbReference>
<comment type="caution">
    <text evidence="5">The sequence shown here is derived from an EMBL/GenBank/DDBJ whole genome shotgun (WGS) entry which is preliminary data.</text>
</comment>
<feature type="region of interest" description="Disordered" evidence="3">
    <location>
        <begin position="166"/>
        <end position="391"/>
    </location>
</feature>
<feature type="compositionally biased region" description="Polar residues" evidence="3">
    <location>
        <begin position="195"/>
        <end position="211"/>
    </location>
</feature>
<proteinExistence type="predicted"/>
<dbReference type="PROSITE" id="PS51543">
    <property type="entry name" value="FYRC"/>
    <property type="match status" value="1"/>
</dbReference>
<keyword evidence="2" id="KW-0539">Nucleus</keyword>
<dbReference type="PANTHER" id="PTHR22715:SF0">
    <property type="entry name" value="TRANSFORMING GROWTH FACTOR BETA REGULATOR 1"/>
    <property type="match status" value="1"/>
</dbReference>
<protein>
    <recommendedName>
        <fullName evidence="4">Ams2/SPT21 N-terminal domain-containing protein</fullName>
    </recommendedName>
</protein>
<dbReference type="Pfam" id="PF05964">
    <property type="entry name" value="FYRN"/>
    <property type="match status" value="1"/>
</dbReference>
<feature type="compositionally biased region" description="Basic and acidic residues" evidence="3">
    <location>
        <begin position="292"/>
        <end position="309"/>
    </location>
</feature>
<dbReference type="PROSITE" id="PS51542">
    <property type="entry name" value="FYRN"/>
    <property type="match status" value="1"/>
</dbReference>
<dbReference type="InterPro" id="IPR040092">
    <property type="entry name" value="TBRG1"/>
</dbReference>
<organism evidence="5 6">
    <name type="scientific">Mortierella isabellina</name>
    <name type="common">Filamentous fungus</name>
    <name type="synonym">Umbelopsis isabellina</name>
    <dbReference type="NCBI Taxonomy" id="91625"/>
    <lineage>
        <taxon>Eukaryota</taxon>
        <taxon>Fungi</taxon>
        <taxon>Fungi incertae sedis</taxon>
        <taxon>Mucoromycota</taxon>
        <taxon>Mucoromycotina</taxon>
        <taxon>Umbelopsidomycetes</taxon>
        <taxon>Umbelopsidales</taxon>
        <taxon>Umbelopsidaceae</taxon>
        <taxon>Umbelopsis</taxon>
    </lineage>
</organism>
<feature type="domain" description="Ams2/SPT21 N-terminal" evidence="4">
    <location>
        <begin position="6"/>
        <end position="132"/>
    </location>
</feature>
<dbReference type="InterPro" id="IPR003889">
    <property type="entry name" value="FYrich_C"/>
</dbReference>
<evidence type="ECO:0000259" key="4">
    <source>
        <dbReference type="Pfam" id="PF25823"/>
    </source>
</evidence>
<feature type="compositionally biased region" description="Low complexity" evidence="3">
    <location>
        <begin position="224"/>
        <end position="233"/>
    </location>
</feature>
<feature type="region of interest" description="Disordered" evidence="3">
    <location>
        <begin position="584"/>
        <end position="607"/>
    </location>
</feature>
<dbReference type="Proteomes" id="UP000654370">
    <property type="component" value="Unassembled WGS sequence"/>
</dbReference>
<feature type="compositionally biased region" description="Polar residues" evidence="3">
    <location>
        <begin position="348"/>
        <end position="363"/>
    </location>
</feature>
<evidence type="ECO:0000256" key="2">
    <source>
        <dbReference type="ARBA" id="ARBA00023242"/>
    </source>
</evidence>
<keyword evidence="6" id="KW-1185">Reference proteome</keyword>
<dbReference type="PANTHER" id="PTHR22715">
    <property type="entry name" value="TRANSFORMING GROWTH FACTOR BETA REGULATED GENE 1"/>
    <property type="match status" value="1"/>
</dbReference>
<dbReference type="InterPro" id="IPR003888">
    <property type="entry name" value="FYrich_N"/>
</dbReference>
<dbReference type="Pfam" id="PF05965">
    <property type="entry name" value="FYRC"/>
    <property type="match status" value="1"/>
</dbReference>
<dbReference type="EMBL" id="JAEPQZ010000006">
    <property type="protein sequence ID" value="KAG2180214.1"/>
    <property type="molecule type" value="Genomic_DNA"/>
</dbReference>
<evidence type="ECO:0000256" key="1">
    <source>
        <dbReference type="ARBA" id="ARBA00004123"/>
    </source>
</evidence>
<dbReference type="InterPro" id="IPR057725">
    <property type="entry name" value="Ams2-SPT21_N"/>
</dbReference>
<dbReference type="Pfam" id="PF25823">
    <property type="entry name" value="Ams2-SPT21_N"/>
    <property type="match status" value="1"/>
</dbReference>